<organism evidence="1 2">
    <name type="scientific">Polyplax serrata</name>
    <name type="common">Common mouse louse</name>
    <dbReference type="NCBI Taxonomy" id="468196"/>
    <lineage>
        <taxon>Eukaryota</taxon>
        <taxon>Metazoa</taxon>
        <taxon>Ecdysozoa</taxon>
        <taxon>Arthropoda</taxon>
        <taxon>Hexapoda</taxon>
        <taxon>Insecta</taxon>
        <taxon>Pterygota</taxon>
        <taxon>Neoptera</taxon>
        <taxon>Paraneoptera</taxon>
        <taxon>Psocodea</taxon>
        <taxon>Troctomorpha</taxon>
        <taxon>Phthiraptera</taxon>
        <taxon>Anoplura</taxon>
        <taxon>Polyplacidae</taxon>
        <taxon>Polyplax</taxon>
    </lineage>
</organism>
<name>A0ABR1B4R2_POLSC</name>
<evidence type="ECO:0000313" key="2">
    <source>
        <dbReference type="Proteomes" id="UP001359485"/>
    </source>
</evidence>
<reference evidence="1 2" key="1">
    <citation type="submission" date="2023-09" db="EMBL/GenBank/DDBJ databases">
        <title>Genomes of two closely related lineages of the louse Polyplax serrata with different host specificities.</title>
        <authorList>
            <person name="Martinu J."/>
            <person name="Tarabai H."/>
            <person name="Stefka J."/>
            <person name="Hypsa V."/>
        </authorList>
    </citation>
    <scope>NUCLEOTIDE SEQUENCE [LARGE SCALE GENOMIC DNA]</scope>
    <source>
        <strain evidence="1">98ZLc_SE</strain>
    </source>
</reference>
<proteinExistence type="predicted"/>
<sequence length="73" mass="7962">MLRGSQLGSPVPLGQVLLDQAVADNPEDEEEGLYLPVILTYFGLFGREDLTELTHTTSSKVFSSSDLVYQSVS</sequence>
<gene>
    <name evidence="1" type="ORF">RUM44_000192</name>
</gene>
<evidence type="ECO:0000313" key="1">
    <source>
        <dbReference type="EMBL" id="KAK6634945.1"/>
    </source>
</evidence>
<comment type="caution">
    <text evidence="1">The sequence shown here is derived from an EMBL/GenBank/DDBJ whole genome shotgun (WGS) entry which is preliminary data.</text>
</comment>
<dbReference type="Proteomes" id="UP001359485">
    <property type="component" value="Unassembled WGS sequence"/>
</dbReference>
<dbReference type="EMBL" id="JAWJWF010000003">
    <property type="protein sequence ID" value="KAK6634945.1"/>
    <property type="molecule type" value="Genomic_DNA"/>
</dbReference>
<keyword evidence="2" id="KW-1185">Reference proteome</keyword>
<accession>A0ABR1B4R2</accession>
<protein>
    <submittedName>
        <fullName evidence="1">Uncharacterized protein</fullName>
    </submittedName>
</protein>